<dbReference type="InterPro" id="IPR050179">
    <property type="entry name" value="Trans_hexapeptide_repeat"/>
</dbReference>
<evidence type="ECO:0000256" key="1">
    <source>
        <dbReference type="ARBA" id="ARBA00007274"/>
    </source>
</evidence>
<evidence type="ECO:0000313" key="5">
    <source>
        <dbReference type="EMBL" id="RJF95881.1"/>
    </source>
</evidence>
<keyword evidence="3" id="KW-0677">Repeat</keyword>
<evidence type="ECO:0000256" key="3">
    <source>
        <dbReference type="ARBA" id="ARBA00022737"/>
    </source>
</evidence>
<evidence type="ECO:0000313" key="6">
    <source>
        <dbReference type="Proteomes" id="UP000265955"/>
    </source>
</evidence>
<dbReference type="InterPro" id="IPR011004">
    <property type="entry name" value="Trimer_LpxA-like_sf"/>
</dbReference>
<dbReference type="AlphaFoldDB" id="A0A3A3FMC7"/>
<proteinExistence type="inferred from homology"/>
<accession>A0A3A3FMC7</accession>
<dbReference type="Gene3D" id="2.160.10.10">
    <property type="entry name" value="Hexapeptide repeat proteins"/>
    <property type="match status" value="1"/>
</dbReference>
<keyword evidence="2 5" id="KW-0808">Transferase</keyword>
<dbReference type="CDD" id="cd03358">
    <property type="entry name" value="LbH_WxcM_N_like"/>
    <property type="match status" value="1"/>
</dbReference>
<dbReference type="PANTHER" id="PTHR43300">
    <property type="entry name" value="ACETYLTRANSFERASE"/>
    <property type="match status" value="1"/>
</dbReference>
<comment type="similarity">
    <text evidence="1">Belongs to the transferase hexapeptide repeat family.</text>
</comment>
<dbReference type="RefSeq" id="WP_119771028.1">
    <property type="nucleotide sequence ID" value="NZ_QYUO01000002.1"/>
</dbReference>
<dbReference type="PANTHER" id="PTHR43300:SF4">
    <property type="entry name" value="ACYL-[ACYL-CARRIER-PROTEIN]--UDP-N-ACETYLGLUCOSAMINE O-ACYLTRANSFERASE"/>
    <property type="match status" value="1"/>
</dbReference>
<protein>
    <submittedName>
        <fullName evidence="5">N-acetyltransferase</fullName>
    </submittedName>
</protein>
<dbReference type="InterPro" id="IPR018357">
    <property type="entry name" value="Hexapep_transf_CS"/>
</dbReference>
<reference evidence="6" key="1">
    <citation type="submission" date="2018-09" db="EMBL/GenBank/DDBJ databases">
        <authorList>
            <person name="Zhu H."/>
        </authorList>
    </citation>
    <scope>NUCLEOTIDE SEQUENCE [LARGE SCALE GENOMIC DNA]</scope>
    <source>
        <strain evidence="6">K1R23-30</strain>
    </source>
</reference>
<dbReference type="OrthoDB" id="272049at2"/>
<dbReference type="SUPFAM" id="SSF51161">
    <property type="entry name" value="Trimeric LpxA-like enzymes"/>
    <property type="match status" value="1"/>
</dbReference>
<dbReference type="InterPro" id="IPR001451">
    <property type="entry name" value="Hexapep"/>
</dbReference>
<keyword evidence="6" id="KW-1185">Reference proteome</keyword>
<dbReference type="GO" id="GO:0016746">
    <property type="term" value="F:acyltransferase activity"/>
    <property type="evidence" value="ECO:0007669"/>
    <property type="project" value="UniProtKB-KW"/>
</dbReference>
<dbReference type="PROSITE" id="PS00101">
    <property type="entry name" value="HEXAPEP_TRANSFERASES"/>
    <property type="match status" value="1"/>
</dbReference>
<dbReference type="Proteomes" id="UP000265955">
    <property type="component" value="Unassembled WGS sequence"/>
</dbReference>
<dbReference type="Pfam" id="PF00132">
    <property type="entry name" value="Hexapep"/>
    <property type="match status" value="2"/>
</dbReference>
<name>A0A3A3FMC7_9BURK</name>
<organism evidence="5 6">
    <name type="scientific">Noviherbaspirillum saxi</name>
    <dbReference type="NCBI Taxonomy" id="2320863"/>
    <lineage>
        <taxon>Bacteria</taxon>
        <taxon>Pseudomonadati</taxon>
        <taxon>Pseudomonadota</taxon>
        <taxon>Betaproteobacteria</taxon>
        <taxon>Burkholderiales</taxon>
        <taxon>Oxalobacteraceae</taxon>
        <taxon>Noviherbaspirillum</taxon>
    </lineage>
</organism>
<dbReference type="EMBL" id="QYUO01000002">
    <property type="protein sequence ID" value="RJF95881.1"/>
    <property type="molecule type" value="Genomic_DNA"/>
</dbReference>
<gene>
    <name evidence="5" type="ORF">D3871_21205</name>
</gene>
<sequence length="202" mass="21365">MDTSVHFTAIVDPGATIGGGTRVWHFSHICSGARIGKGCSIGQNVYVGDDVAIGDNVKIQNNVSVYDAVTLENDVFCGPSMVFTNVYNPRSSVNRKNAYRKTLVQRGATLGANSTIVCGVTIGQYAFIAAGAVVNRDVPNFALVAGVPARQLGWISRHGERLDLPLSGSGQAACPHTGDLYTLSDDVCQLSTANGNHELNLR</sequence>
<dbReference type="Gene3D" id="2.20.70.110">
    <property type="match status" value="1"/>
</dbReference>
<evidence type="ECO:0000256" key="2">
    <source>
        <dbReference type="ARBA" id="ARBA00022679"/>
    </source>
</evidence>
<keyword evidence="4" id="KW-0012">Acyltransferase</keyword>
<evidence type="ECO:0000256" key="4">
    <source>
        <dbReference type="ARBA" id="ARBA00023315"/>
    </source>
</evidence>
<comment type="caution">
    <text evidence="5">The sequence shown here is derived from an EMBL/GenBank/DDBJ whole genome shotgun (WGS) entry which is preliminary data.</text>
</comment>